<evidence type="ECO:0000256" key="1">
    <source>
        <dbReference type="SAM" id="Phobius"/>
    </source>
</evidence>
<keyword evidence="5" id="KW-1185">Reference proteome</keyword>
<accession>K6WHR9</accession>
<dbReference type="GO" id="GO:0016747">
    <property type="term" value="F:acyltransferase activity, transferring groups other than amino-acyl groups"/>
    <property type="evidence" value="ECO:0007669"/>
    <property type="project" value="InterPro"/>
</dbReference>
<feature type="domain" description="SGNH" evidence="3">
    <location>
        <begin position="420"/>
        <end position="644"/>
    </location>
</feature>
<dbReference type="AlphaFoldDB" id="K6WHR9"/>
<feature type="transmembrane region" description="Helical" evidence="1">
    <location>
        <begin position="125"/>
        <end position="145"/>
    </location>
</feature>
<sequence length="652" mass="70006">MTRILYRELSTSQSQEVSVGAFYARRARRLVPASVAVLVAIAVGTVLVLPVSRWWNTGFDILNAGVYIVNWRLADRSVEYLSQDSAPSPVQHFWSLSIEEQYYIVLPVLLALIGGAVARNRLHSAVVWLTAIAFTLSLGWSIYYSEVASGPAYFVTTTRIWELALGGLVALTAVHLARVPSLVGATLTWAGFAMILATGFLLAADDLPFPGYIALVPTVGTALMLAFGDNAGGRGAELVLRSKPVQYIGDLSYSLYLWHWPFVVIGGYWITEGLRPVTVREGVILVAASAIPAWLSYRFVEQPFRDMKSLTSSTLASLRMAVIGIAITVIVGILVATANPAARPTTAAPLPPVIASGATGTGPSIGLPSTKMVKATPMGAMLLGADPSASPEGRVVDSVTRIRPTAIAAQQDNPPVYANECHVEQSEVRVKTCTFGDRRGTVTAAIVGDSHAAQWVNALDYVAVERKWKLQSYTKSSCPLFDGTIKLKESPYRECRQWNNALLAELTGPQKPDIAFISNLDHSTIDKTMADGLASAWRKLSDAGVKVVILQDTPRSKLDVPPECVATHVESLSSCATPRNAAITYQGRSQREAAGVVPGVVVVDMTDWICPGDQCPVVIGGVLIYRDKTHMTATYSASLGPILNQRLGSAVS</sequence>
<feature type="transmembrane region" description="Helical" evidence="1">
    <location>
        <begin position="247"/>
        <end position="270"/>
    </location>
</feature>
<reference evidence="4 5" key="1">
    <citation type="submission" date="2012-08" db="EMBL/GenBank/DDBJ databases">
        <title>Whole genome shotgun sequence of Gordonia namibiensis NBRC 108229.</title>
        <authorList>
            <person name="Isaki-Nakamura S."/>
            <person name="Hosoyama A."/>
            <person name="Tsuchikane K."/>
            <person name="Katsumata H."/>
            <person name="Baba S."/>
            <person name="Yamazaki S."/>
            <person name="Fujita N."/>
        </authorList>
    </citation>
    <scope>NUCLEOTIDE SEQUENCE [LARGE SCALE GENOMIC DNA]</scope>
    <source>
        <strain evidence="4 5">NBRC 108229</strain>
    </source>
</reference>
<feature type="transmembrane region" description="Helical" evidence="1">
    <location>
        <begin position="282"/>
        <end position="300"/>
    </location>
</feature>
<feature type="transmembrane region" description="Helical" evidence="1">
    <location>
        <begin position="101"/>
        <end position="118"/>
    </location>
</feature>
<evidence type="ECO:0000313" key="5">
    <source>
        <dbReference type="Proteomes" id="UP000035058"/>
    </source>
</evidence>
<evidence type="ECO:0000259" key="2">
    <source>
        <dbReference type="Pfam" id="PF01757"/>
    </source>
</evidence>
<protein>
    <submittedName>
        <fullName evidence="4">Putative acyltransferase</fullName>
    </submittedName>
</protein>
<gene>
    <name evidence="4" type="ORF">GONAM_03_00340</name>
</gene>
<dbReference type="InterPro" id="IPR043968">
    <property type="entry name" value="SGNH"/>
</dbReference>
<feature type="transmembrane region" description="Helical" evidence="1">
    <location>
        <begin position="181"/>
        <end position="203"/>
    </location>
</feature>
<dbReference type="InterPro" id="IPR002656">
    <property type="entry name" value="Acyl_transf_3_dom"/>
</dbReference>
<feature type="transmembrane region" description="Helical" evidence="1">
    <location>
        <begin position="30"/>
        <end position="49"/>
    </location>
</feature>
<name>K6WHR9_9ACTN</name>
<dbReference type="Pfam" id="PF01757">
    <property type="entry name" value="Acyl_transf_3"/>
    <property type="match status" value="1"/>
</dbReference>
<dbReference type="GO" id="GO:0016020">
    <property type="term" value="C:membrane"/>
    <property type="evidence" value="ECO:0007669"/>
    <property type="project" value="TreeGrafter"/>
</dbReference>
<keyword evidence="1" id="KW-0812">Transmembrane</keyword>
<dbReference type="PANTHER" id="PTHR23028">
    <property type="entry name" value="ACETYLTRANSFERASE"/>
    <property type="match status" value="1"/>
</dbReference>
<evidence type="ECO:0000259" key="3">
    <source>
        <dbReference type="Pfam" id="PF19040"/>
    </source>
</evidence>
<feature type="domain" description="Acyltransferase 3" evidence="2">
    <location>
        <begin position="18"/>
        <end position="296"/>
    </location>
</feature>
<evidence type="ECO:0000313" key="4">
    <source>
        <dbReference type="EMBL" id="GAB98855.1"/>
    </source>
</evidence>
<keyword evidence="4" id="KW-0012">Acyltransferase</keyword>
<dbReference type="InterPro" id="IPR050879">
    <property type="entry name" value="Acyltransferase_3"/>
</dbReference>
<dbReference type="EMBL" id="BAHE01000003">
    <property type="protein sequence ID" value="GAB98855.1"/>
    <property type="molecule type" value="Genomic_DNA"/>
</dbReference>
<comment type="caution">
    <text evidence="4">The sequence shown here is derived from an EMBL/GenBank/DDBJ whole genome shotgun (WGS) entry which is preliminary data.</text>
</comment>
<feature type="transmembrane region" description="Helical" evidence="1">
    <location>
        <begin position="209"/>
        <end position="227"/>
    </location>
</feature>
<proteinExistence type="predicted"/>
<dbReference type="Pfam" id="PF19040">
    <property type="entry name" value="SGNH"/>
    <property type="match status" value="1"/>
</dbReference>
<dbReference type="Proteomes" id="UP000035058">
    <property type="component" value="Unassembled WGS sequence"/>
</dbReference>
<keyword evidence="4" id="KW-0808">Transferase</keyword>
<organism evidence="4 5">
    <name type="scientific">Gordonia namibiensis NBRC 108229</name>
    <dbReference type="NCBI Taxonomy" id="1208314"/>
    <lineage>
        <taxon>Bacteria</taxon>
        <taxon>Bacillati</taxon>
        <taxon>Actinomycetota</taxon>
        <taxon>Actinomycetes</taxon>
        <taxon>Mycobacteriales</taxon>
        <taxon>Gordoniaceae</taxon>
        <taxon>Gordonia</taxon>
    </lineage>
</organism>
<dbReference type="PANTHER" id="PTHR23028:SF53">
    <property type="entry name" value="ACYL_TRANSF_3 DOMAIN-CONTAINING PROTEIN"/>
    <property type="match status" value="1"/>
</dbReference>
<dbReference type="GO" id="GO:0009103">
    <property type="term" value="P:lipopolysaccharide biosynthetic process"/>
    <property type="evidence" value="ECO:0007669"/>
    <property type="project" value="TreeGrafter"/>
</dbReference>
<feature type="transmembrane region" description="Helical" evidence="1">
    <location>
        <begin position="321"/>
        <end position="342"/>
    </location>
</feature>
<keyword evidence="1" id="KW-0472">Membrane</keyword>
<keyword evidence="1" id="KW-1133">Transmembrane helix</keyword>